<sequence>MTDLNISTITFMAKTNQKLNEEDLKSIYNSAEIQDYNFQNESGIIQKEYGENMIGTNKKIYNQKRKSDKEKKSFKNQLSFYTSTIDYYDLDYKTFETNKYSYFDKHVIIQFKNKMCFSFNNKKALTPLNEIIVNLNENSKEGDIIKIISSSSKKSLNDYINITHHITDNNIKDKQIVMNLTRKYFVNGLFVLGNNIESCKIKVFNETSIFVFKNENIKICGCKTDEQAIESFNLIPNSGKDIELVNLEKIMINSDFDLGKELNMTEIETKIKRTNLIYNYDIVIHPAINIKYMYNTTYTSNGICSCCDRLKKKYNCCGNLKYDSICKGISILIFASGKVLIMGTNSFEQLNEVYNFTKKLFDC</sequence>
<proteinExistence type="predicted"/>
<name>A0A076FI27_9VIRU</name>
<protein>
    <submittedName>
        <fullName evidence="1">Putative TATA-box binding protein</fullName>
    </submittedName>
</protein>
<reference evidence="1 2" key="1">
    <citation type="journal article" date="2014" name="Virology">
        <title>Genome of brown tide virus (AaV), the little giant of the Megaviridae, elucidates NCLDV genome expansion and host-virus coevolution.</title>
        <authorList>
            <person name="Moniruzzaman M."/>
            <person name="LeCleir G.R."/>
            <person name="Brown C.M."/>
            <person name="Gobler C.J."/>
            <person name="Bidle K.D."/>
            <person name="Wilson W.H."/>
            <person name="Wilhelm S.W."/>
        </authorList>
    </citation>
    <scope>NUCLEOTIDE SEQUENCE [LARGE SCALE GENOMIC DNA]</scope>
    <source>
        <strain evidence="1">BtV-01</strain>
    </source>
</reference>
<dbReference type="KEGG" id="vg:20041483"/>
<keyword evidence="2" id="KW-1185">Reference proteome</keyword>
<dbReference type="SUPFAM" id="SSF55945">
    <property type="entry name" value="TATA-box binding protein-like"/>
    <property type="match status" value="1"/>
</dbReference>
<accession>A0A076FI27</accession>
<dbReference type="GeneID" id="20041483"/>
<evidence type="ECO:0000313" key="2">
    <source>
        <dbReference type="Proteomes" id="UP000028667"/>
    </source>
</evidence>
<gene>
    <name evidence="1" type="ORF">AaV_117</name>
</gene>
<dbReference type="EMBL" id="KJ645900">
    <property type="protein sequence ID" value="AII17101.1"/>
    <property type="molecule type" value="Genomic_DNA"/>
</dbReference>
<organism evidence="1 2">
    <name type="scientific">Aureococcus anophagefferens virus</name>
    <dbReference type="NCBI Taxonomy" id="1474867"/>
    <lineage>
        <taxon>Viruses</taxon>
        <taxon>Varidnaviria</taxon>
        <taxon>Bamfordvirae</taxon>
        <taxon>Nucleocytoviricota</taxon>
        <taxon>Megaviricetes</taxon>
        <taxon>Imitervirales</taxon>
        <taxon>Schizomimiviridae</taxon>
        <taxon>Kratosvirus</taxon>
        <taxon>Kratosvirus quantuckense</taxon>
    </lineage>
</organism>
<dbReference type="RefSeq" id="YP_009052193.1">
    <property type="nucleotide sequence ID" value="NC_024697.1"/>
</dbReference>
<dbReference type="InterPro" id="IPR012295">
    <property type="entry name" value="TBP_dom_sf"/>
</dbReference>
<dbReference type="Gene3D" id="3.30.310.10">
    <property type="entry name" value="TATA-Binding Protein"/>
    <property type="match status" value="1"/>
</dbReference>
<evidence type="ECO:0000313" key="1">
    <source>
        <dbReference type="EMBL" id="AII17101.1"/>
    </source>
</evidence>
<dbReference type="Proteomes" id="UP000028667">
    <property type="component" value="Segment"/>
</dbReference>